<proteinExistence type="predicted"/>
<keyword evidence="2" id="KW-0808">Transferase</keyword>
<dbReference type="GO" id="GO:0005840">
    <property type="term" value="C:ribosome"/>
    <property type="evidence" value="ECO:0007669"/>
    <property type="project" value="UniProtKB-KW"/>
</dbReference>
<dbReference type="InterPro" id="IPR029063">
    <property type="entry name" value="SAM-dependent_MTases_sf"/>
</dbReference>
<dbReference type="Gene3D" id="3.40.50.150">
    <property type="entry name" value="Vaccinia Virus protein VP39"/>
    <property type="match status" value="1"/>
</dbReference>
<keyword evidence="3" id="KW-0689">Ribosomal protein</keyword>
<dbReference type="PANTHER" id="PTHR43648:SF1">
    <property type="entry name" value="ELECTRON TRANSFER FLAVOPROTEIN BETA SUBUNIT LYSINE METHYLTRANSFERASE"/>
    <property type="match status" value="1"/>
</dbReference>
<dbReference type="PANTHER" id="PTHR43648">
    <property type="entry name" value="ELECTRON TRANSFER FLAVOPROTEIN BETA SUBUNIT LYSINE METHYLTRANSFERASE"/>
    <property type="match status" value="1"/>
</dbReference>
<keyword evidence="4" id="KW-1185">Reference proteome</keyword>
<dbReference type="GO" id="GO:0032259">
    <property type="term" value="P:methylation"/>
    <property type="evidence" value="ECO:0007669"/>
    <property type="project" value="UniProtKB-KW"/>
</dbReference>
<dbReference type="CDD" id="cd02440">
    <property type="entry name" value="AdoMet_MTases"/>
    <property type="match status" value="1"/>
</dbReference>
<evidence type="ECO:0000313" key="3">
    <source>
        <dbReference type="EMBL" id="MCW7755233.1"/>
    </source>
</evidence>
<reference evidence="3 4" key="1">
    <citation type="submission" date="2022-11" db="EMBL/GenBank/DDBJ databases">
        <title>Desulfobotulus tamanensis H1 sp. nov. - anaerobic, alkaliphilic, sulphate reducing bacterium isolated from terrestrial mud volcano.</title>
        <authorList>
            <person name="Frolova A."/>
            <person name="Merkel A.Y."/>
            <person name="Slobodkin A.I."/>
        </authorList>
    </citation>
    <scope>NUCLEOTIDE SEQUENCE [LARGE SCALE GENOMIC DNA]</scope>
    <source>
        <strain evidence="3 4">H1</strain>
    </source>
</reference>
<evidence type="ECO:0000256" key="2">
    <source>
        <dbReference type="ARBA" id="ARBA00022679"/>
    </source>
</evidence>
<dbReference type="SUPFAM" id="SSF53335">
    <property type="entry name" value="S-adenosyl-L-methionine-dependent methyltransferases"/>
    <property type="match status" value="1"/>
</dbReference>
<protein>
    <submittedName>
        <fullName evidence="3">50S ribosomal protein L11 methyltransferase</fullName>
    </submittedName>
</protein>
<dbReference type="Proteomes" id="UP001209681">
    <property type="component" value="Unassembled WGS sequence"/>
</dbReference>
<name>A0ABT3NCP1_9BACT</name>
<comment type="caution">
    <text evidence="3">The sequence shown here is derived from an EMBL/GenBank/DDBJ whole genome shotgun (WGS) entry which is preliminary data.</text>
</comment>
<dbReference type="EMBL" id="JAPFPW010000025">
    <property type="protein sequence ID" value="MCW7755233.1"/>
    <property type="molecule type" value="Genomic_DNA"/>
</dbReference>
<gene>
    <name evidence="3" type="ORF">OOT00_14690</name>
</gene>
<dbReference type="Pfam" id="PF06325">
    <property type="entry name" value="PrmA"/>
    <property type="match status" value="1"/>
</dbReference>
<sequence length="261" mass="28106">MESAALAEYLLERVGESEESCTPAELVRLIVLETALPRRVVQQALAALIEGGDLAYLIRHGRTCVQRGWHSPLPVGRSTQLLVPGVKPLAGSRQPVVLMPGDSFGGGDHPTTRLCLEWIEEMAVPGGRMLDVGTGTGVLAISAVRHGMAEALGVDNDPVAVNDALENVRLNGLDASVVISDVWPDNEKWDLVAANLRPPTLMALKVRLDESLIRGGVLVLSGMRAEEMDPLQSSYGQSLHLVGRRQEKGWGSLVFRKKACP</sequence>
<accession>A0ABT3NCP1</accession>
<dbReference type="RefSeq" id="WP_265426168.1">
    <property type="nucleotide sequence ID" value="NZ_JAPFPW010000025.1"/>
</dbReference>
<evidence type="ECO:0000256" key="1">
    <source>
        <dbReference type="ARBA" id="ARBA00022603"/>
    </source>
</evidence>
<organism evidence="3 4">
    <name type="scientific">Desulfobotulus pelophilus</name>
    <dbReference type="NCBI Taxonomy" id="2823377"/>
    <lineage>
        <taxon>Bacteria</taxon>
        <taxon>Pseudomonadati</taxon>
        <taxon>Thermodesulfobacteriota</taxon>
        <taxon>Desulfobacteria</taxon>
        <taxon>Desulfobacterales</taxon>
        <taxon>Desulfobacteraceae</taxon>
        <taxon>Desulfobotulus</taxon>
    </lineage>
</organism>
<evidence type="ECO:0000313" key="4">
    <source>
        <dbReference type="Proteomes" id="UP001209681"/>
    </source>
</evidence>
<keyword evidence="1 3" id="KW-0489">Methyltransferase</keyword>
<keyword evidence="3" id="KW-0687">Ribonucleoprotein</keyword>
<dbReference type="GO" id="GO:0008168">
    <property type="term" value="F:methyltransferase activity"/>
    <property type="evidence" value="ECO:0007669"/>
    <property type="project" value="UniProtKB-KW"/>
</dbReference>
<dbReference type="InterPro" id="IPR050078">
    <property type="entry name" value="Ribosomal_L11_MeTrfase_PrmA"/>
</dbReference>